<sequence length="69" mass="7263">MWTNKFRDNEKAENLERFLREKFPAVQDSGAGEAILVTVGNGSILRGAAASLGLMGSSVQGSGLDEPPA</sequence>
<evidence type="ECO:0000313" key="2">
    <source>
        <dbReference type="Proteomes" id="UP001152300"/>
    </source>
</evidence>
<dbReference type="EMBL" id="JAPEIS010000004">
    <property type="protein sequence ID" value="KAJ8066876.1"/>
    <property type="molecule type" value="Genomic_DNA"/>
</dbReference>
<name>A0A9X0AQ29_9HELO</name>
<gene>
    <name evidence="1" type="ORF">OCU04_004260</name>
</gene>
<keyword evidence="2" id="KW-1185">Reference proteome</keyword>
<reference evidence="1" key="1">
    <citation type="submission" date="2022-11" db="EMBL/GenBank/DDBJ databases">
        <title>Genome Resource of Sclerotinia nivalis Strain SnTB1, a Plant Pathogen Isolated from American Ginseng.</title>
        <authorList>
            <person name="Fan S."/>
        </authorList>
    </citation>
    <scope>NUCLEOTIDE SEQUENCE</scope>
    <source>
        <strain evidence="1">SnTB1</strain>
    </source>
</reference>
<dbReference type="Proteomes" id="UP001152300">
    <property type="component" value="Unassembled WGS sequence"/>
</dbReference>
<evidence type="ECO:0000313" key="1">
    <source>
        <dbReference type="EMBL" id="KAJ8066876.1"/>
    </source>
</evidence>
<dbReference type="AlphaFoldDB" id="A0A9X0AQ29"/>
<comment type="caution">
    <text evidence="1">The sequence shown here is derived from an EMBL/GenBank/DDBJ whole genome shotgun (WGS) entry which is preliminary data.</text>
</comment>
<accession>A0A9X0AQ29</accession>
<dbReference type="OrthoDB" id="4630416at2759"/>
<organism evidence="1 2">
    <name type="scientific">Sclerotinia nivalis</name>
    <dbReference type="NCBI Taxonomy" id="352851"/>
    <lineage>
        <taxon>Eukaryota</taxon>
        <taxon>Fungi</taxon>
        <taxon>Dikarya</taxon>
        <taxon>Ascomycota</taxon>
        <taxon>Pezizomycotina</taxon>
        <taxon>Leotiomycetes</taxon>
        <taxon>Helotiales</taxon>
        <taxon>Sclerotiniaceae</taxon>
        <taxon>Sclerotinia</taxon>
    </lineage>
</organism>
<proteinExistence type="predicted"/>
<protein>
    <submittedName>
        <fullName evidence="1">Uncharacterized protein</fullName>
    </submittedName>
</protein>